<dbReference type="Proteomes" id="UP000677803">
    <property type="component" value="Unassembled WGS sequence"/>
</dbReference>
<evidence type="ECO:0000256" key="1">
    <source>
        <dbReference type="ARBA" id="ARBA00004123"/>
    </source>
</evidence>
<dbReference type="GO" id="GO:0045944">
    <property type="term" value="P:positive regulation of transcription by RNA polymerase II"/>
    <property type="evidence" value="ECO:0007669"/>
    <property type="project" value="UniProtKB-ARBA"/>
</dbReference>
<evidence type="ECO:0000256" key="7">
    <source>
        <dbReference type="SAM" id="MobiDB-lite"/>
    </source>
</evidence>
<dbReference type="GO" id="GO:0005634">
    <property type="term" value="C:nucleus"/>
    <property type="evidence" value="ECO:0007669"/>
    <property type="project" value="UniProtKB-SubCell"/>
</dbReference>
<evidence type="ECO:0000256" key="2">
    <source>
        <dbReference type="ARBA" id="ARBA00023015"/>
    </source>
</evidence>
<dbReference type="Pfam" id="PF00605">
    <property type="entry name" value="IRF"/>
    <property type="match status" value="1"/>
</dbReference>
<gene>
    <name evidence="9" type="ORF">MMEN_LOCUS7102</name>
</gene>
<comment type="subcellular location">
    <subcellularLocation>
        <location evidence="1">Nucleus</location>
    </subcellularLocation>
</comment>
<reference evidence="9" key="1">
    <citation type="submission" date="2021-05" db="EMBL/GenBank/DDBJ databases">
        <authorList>
            <person name="Tigano A."/>
        </authorList>
    </citation>
    <scope>NUCLEOTIDE SEQUENCE</scope>
</reference>
<name>A0A8S4ANR2_9TELE</name>
<comment type="caution">
    <text evidence="9">The sequence shown here is derived from an EMBL/GenBank/DDBJ whole genome shotgun (WGS) entry which is preliminary data.</text>
</comment>
<dbReference type="PROSITE" id="PS00601">
    <property type="entry name" value="IRF_1"/>
    <property type="match status" value="1"/>
</dbReference>
<dbReference type="Gene3D" id="1.10.10.10">
    <property type="entry name" value="Winged helix-like DNA-binding domain superfamily/Winged helix DNA-binding domain"/>
    <property type="match status" value="1"/>
</dbReference>
<dbReference type="GO" id="GO:0002376">
    <property type="term" value="P:immune system process"/>
    <property type="evidence" value="ECO:0007669"/>
    <property type="project" value="TreeGrafter"/>
</dbReference>
<dbReference type="PRINTS" id="PR00267">
    <property type="entry name" value="INTFRNREGFCT"/>
</dbReference>
<feature type="domain" description="IRF tryptophan pentad repeat" evidence="8">
    <location>
        <begin position="9"/>
        <end position="116"/>
    </location>
</feature>
<keyword evidence="10" id="KW-1185">Reference proteome</keyword>
<keyword evidence="6" id="KW-0539">Nucleus</keyword>
<feature type="region of interest" description="Disordered" evidence="7">
    <location>
        <begin position="122"/>
        <end position="152"/>
    </location>
</feature>
<keyword evidence="2" id="KW-0805">Transcription regulation</keyword>
<dbReference type="EMBL" id="CAJRST010006668">
    <property type="protein sequence ID" value="CAG5896076.1"/>
    <property type="molecule type" value="Genomic_DNA"/>
</dbReference>
<keyword evidence="4" id="KW-0010">Activator</keyword>
<dbReference type="Gene3D" id="2.60.200.10">
    <property type="match status" value="1"/>
</dbReference>
<dbReference type="PANTHER" id="PTHR11949">
    <property type="entry name" value="INTERFERON REGULATORY FACTOR"/>
    <property type="match status" value="1"/>
</dbReference>
<dbReference type="PANTHER" id="PTHR11949:SF26">
    <property type="entry name" value="INTERFERON REGULATORY FACTOR 9"/>
    <property type="match status" value="1"/>
</dbReference>
<dbReference type="GO" id="GO:0000978">
    <property type="term" value="F:RNA polymerase II cis-regulatory region sequence-specific DNA binding"/>
    <property type="evidence" value="ECO:0007669"/>
    <property type="project" value="TreeGrafter"/>
</dbReference>
<dbReference type="InterPro" id="IPR019817">
    <property type="entry name" value="Interferon_reg_fac_CS"/>
</dbReference>
<dbReference type="FunFam" id="2.60.200.10:FF:000019">
    <property type="entry name" value="Interferon regulatory factor 9"/>
    <property type="match status" value="1"/>
</dbReference>
<evidence type="ECO:0000313" key="9">
    <source>
        <dbReference type="EMBL" id="CAG5896076.1"/>
    </source>
</evidence>
<dbReference type="InterPro" id="IPR036388">
    <property type="entry name" value="WH-like_DNA-bd_sf"/>
</dbReference>
<dbReference type="AlphaFoldDB" id="A0A8S4ANR2"/>
<proteinExistence type="predicted"/>
<evidence type="ECO:0000256" key="3">
    <source>
        <dbReference type="ARBA" id="ARBA00023125"/>
    </source>
</evidence>
<evidence type="ECO:0000256" key="5">
    <source>
        <dbReference type="ARBA" id="ARBA00023163"/>
    </source>
</evidence>
<dbReference type="GO" id="GO:0000981">
    <property type="term" value="F:DNA-binding transcription factor activity, RNA polymerase II-specific"/>
    <property type="evidence" value="ECO:0007669"/>
    <property type="project" value="TreeGrafter"/>
</dbReference>
<dbReference type="InterPro" id="IPR019471">
    <property type="entry name" value="Interferon_reg_factor-3"/>
</dbReference>
<dbReference type="InterPro" id="IPR001346">
    <property type="entry name" value="Interferon_reg_fact_DNA-bd_dom"/>
</dbReference>
<dbReference type="PROSITE" id="PS51507">
    <property type="entry name" value="IRF_2"/>
    <property type="match status" value="1"/>
</dbReference>
<keyword evidence="5" id="KW-0804">Transcription</keyword>
<protein>
    <submittedName>
        <fullName evidence="9">(Atlantic silverside) hypothetical protein</fullName>
    </submittedName>
</protein>
<evidence type="ECO:0000256" key="6">
    <source>
        <dbReference type="ARBA" id="ARBA00023242"/>
    </source>
</evidence>
<keyword evidence="3" id="KW-0238">DNA-binding</keyword>
<dbReference type="SUPFAM" id="SSF49879">
    <property type="entry name" value="SMAD/FHA domain"/>
    <property type="match status" value="1"/>
</dbReference>
<dbReference type="FunFam" id="1.10.10.10:FF:000041">
    <property type="entry name" value="Interferon regulatory factor 4"/>
    <property type="match status" value="1"/>
</dbReference>
<accession>A0A8S4ANR2</accession>
<dbReference type="CDD" id="cd00103">
    <property type="entry name" value="IRF"/>
    <property type="match status" value="1"/>
</dbReference>
<evidence type="ECO:0000313" key="10">
    <source>
        <dbReference type="Proteomes" id="UP000677803"/>
    </source>
</evidence>
<dbReference type="SMART" id="SM01243">
    <property type="entry name" value="IRF-3"/>
    <property type="match status" value="1"/>
</dbReference>
<organism evidence="9 10">
    <name type="scientific">Menidia menidia</name>
    <name type="common">Atlantic silverside</name>
    <dbReference type="NCBI Taxonomy" id="238744"/>
    <lineage>
        <taxon>Eukaryota</taxon>
        <taxon>Metazoa</taxon>
        <taxon>Chordata</taxon>
        <taxon>Craniata</taxon>
        <taxon>Vertebrata</taxon>
        <taxon>Euteleostomi</taxon>
        <taxon>Actinopterygii</taxon>
        <taxon>Neopterygii</taxon>
        <taxon>Teleostei</taxon>
        <taxon>Neoteleostei</taxon>
        <taxon>Acanthomorphata</taxon>
        <taxon>Ovalentaria</taxon>
        <taxon>Atherinomorphae</taxon>
        <taxon>Atheriniformes</taxon>
        <taxon>Atherinopsidae</taxon>
        <taxon>Menidiinae</taxon>
        <taxon>Menidia</taxon>
    </lineage>
</organism>
<sequence length="439" mass="49074">MAAVRARSTRRLRSWIVEQVDSGKYPGVVWDDEAKTMFRIPWKHAGKQDFRKDEDAAIFKAWAEFKGKLTDGEQNNPAIWKTRLRCALNKSPEFKEVMERAQLDISEPYKVYRLVPTNEQGLVMPDKKSRDKGSRKLKRRSSSSESEHVGAVKRIKTEEVTSQLPLVEAALQSDVLVQTDEASPRTTIIQGDALNEIRLDVRIEENVPAPSGVQDSFCVEVQYLGREVLKRQIHGTDVRITYLPSSLAPPTPAALNSRFPRIPLPEPPSGLHAGPERQAIFTLLPFMEKGVVLTSTPQGVYGMRFCQGRIFWTGPHTASPGPHRMERKTDPVLLFSKDVFRQQLDDFCSNGGEPPQCSFTLCFGEEMSNKEDPSRKLIIAKISLPWAEQQVQSAMSFFESISVLQTLASQSPLGEITLNLVSVPSAATELDVCVPLSAL</sequence>
<dbReference type="SUPFAM" id="SSF46785">
    <property type="entry name" value="Winged helix' DNA-binding domain"/>
    <property type="match status" value="1"/>
</dbReference>
<dbReference type="SMART" id="SM00348">
    <property type="entry name" value="IRF"/>
    <property type="match status" value="1"/>
</dbReference>
<dbReference type="OrthoDB" id="5958224at2759"/>
<evidence type="ECO:0000259" key="8">
    <source>
        <dbReference type="PROSITE" id="PS51507"/>
    </source>
</evidence>
<dbReference type="InterPro" id="IPR017855">
    <property type="entry name" value="SMAD-like_dom_sf"/>
</dbReference>
<dbReference type="InterPro" id="IPR008984">
    <property type="entry name" value="SMAD_FHA_dom_sf"/>
</dbReference>
<dbReference type="InterPro" id="IPR036390">
    <property type="entry name" value="WH_DNA-bd_sf"/>
</dbReference>
<feature type="compositionally biased region" description="Basic and acidic residues" evidence="7">
    <location>
        <begin position="125"/>
        <end position="134"/>
    </location>
</feature>
<evidence type="ECO:0000256" key="4">
    <source>
        <dbReference type="ARBA" id="ARBA00023159"/>
    </source>
</evidence>
<dbReference type="Pfam" id="PF10401">
    <property type="entry name" value="IRF-3"/>
    <property type="match status" value="1"/>
</dbReference>